<protein>
    <submittedName>
        <fullName evidence="1">Uncharacterized protein</fullName>
    </submittedName>
</protein>
<accession>A0A6A4IDF4</accession>
<dbReference type="Proteomes" id="UP000799118">
    <property type="component" value="Unassembled WGS sequence"/>
</dbReference>
<dbReference type="EMBL" id="ML769385">
    <property type="protein sequence ID" value="KAE9410242.1"/>
    <property type="molecule type" value="Genomic_DNA"/>
</dbReference>
<sequence length="136" mass="16146">MQESRLEQPWSPFVDIDEYLKLNIVKNRMNLSFKSKYMFFKKIDNLLVGPAWKCEKITLTGDRMGVLNGKEVPLEEEHKLWMRNPVECIVDLIGNPAFRAFMGYSPERVFDAEDGSNQMFDEMWTGKWWWKMQVSI</sequence>
<evidence type="ECO:0000313" key="2">
    <source>
        <dbReference type="Proteomes" id="UP000799118"/>
    </source>
</evidence>
<dbReference type="OrthoDB" id="2688393at2759"/>
<dbReference type="InterPro" id="IPR041078">
    <property type="entry name" value="Plavaka"/>
</dbReference>
<proteinExistence type="predicted"/>
<reference evidence="1" key="1">
    <citation type="journal article" date="2019" name="Environ. Microbiol.">
        <title>Fungal ecological strategies reflected in gene transcription - a case study of two litter decomposers.</title>
        <authorList>
            <person name="Barbi F."/>
            <person name="Kohler A."/>
            <person name="Barry K."/>
            <person name="Baskaran P."/>
            <person name="Daum C."/>
            <person name="Fauchery L."/>
            <person name="Ihrmark K."/>
            <person name="Kuo A."/>
            <person name="LaButti K."/>
            <person name="Lipzen A."/>
            <person name="Morin E."/>
            <person name="Grigoriev I.V."/>
            <person name="Henrissat B."/>
            <person name="Lindahl B."/>
            <person name="Martin F."/>
        </authorList>
    </citation>
    <scope>NUCLEOTIDE SEQUENCE</scope>
    <source>
        <strain evidence="1">JB14</strain>
    </source>
</reference>
<evidence type="ECO:0000313" key="1">
    <source>
        <dbReference type="EMBL" id="KAE9410242.1"/>
    </source>
</evidence>
<dbReference type="Pfam" id="PF18759">
    <property type="entry name" value="Plavaka"/>
    <property type="match status" value="1"/>
</dbReference>
<dbReference type="AlphaFoldDB" id="A0A6A4IDF4"/>
<name>A0A6A4IDF4_9AGAR</name>
<keyword evidence="2" id="KW-1185">Reference proteome</keyword>
<gene>
    <name evidence="1" type="ORF">BT96DRAFT_805721</name>
</gene>
<organism evidence="1 2">
    <name type="scientific">Gymnopus androsaceus JB14</name>
    <dbReference type="NCBI Taxonomy" id="1447944"/>
    <lineage>
        <taxon>Eukaryota</taxon>
        <taxon>Fungi</taxon>
        <taxon>Dikarya</taxon>
        <taxon>Basidiomycota</taxon>
        <taxon>Agaricomycotina</taxon>
        <taxon>Agaricomycetes</taxon>
        <taxon>Agaricomycetidae</taxon>
        <taxon>Agaricales</taxon>
        <taxon>Marasmiineae</taxon>
        <taxon>Omphalotaceae</taxon>
        <taxon>Gymnopus</taxon>
    </lineage>
</organism>